<comment type="catalytic activity">
    <reaction evidence="19">
        <text>L-threonyl-[protein] + ATP = O-phospho-L-threonyl-[protein] + ADP + H(+)</text>
        <dbReference type="Rhea" id="RHEA:46608"/>
        <dbReference type="Rhea" id="RHEA-COMP:11060"/>
        <dbReference type="Rhea" id="RHEA-COMP:11605"/>
        <dbReference type="ChEBI" id="CHEBI:15378"/>
        <dbReference type="ChEBI" id="CHEBI:30013"/>
        <dbReference type="ChEBI" id="CHEBI:30616"/>
        <dbReference type="ChEBI" id="CHEBI:61977"/>
        <dbReference type="ChEBI" id="CHEBI:456216"/>
        <dbReference type="EC" id="2.7.11.1"/>
    </reaction>
</comment>
<evidence type="ECO:0000259" key="24">
    <source>
        <dbReference type="PROSITE" id="PS50011"/>
    </source>
</evidence>
<dbReference type="STRING" id="4537.A0A0E0MIB0"/>
<evidence type="ECO:0000256" key="13">
    <source>
        <dbReference type="ARBA" id="ARBA00022777"/>
    </source>
</evidence>
<dbReference type="EnsemblPlants" id="OPUNC11G19680.1">
    <property type="protein sequence ID" value="OPUNC11G19680.1"/>
    <property type="gene ID" value="OPUNC11G19680"/>
</dbReference>
<evidence type="ECO:0000313" key="26">
    <source>
        <dbReference type="Proteomes" id="UP000026962"/>
    </source>
</evidence>
<evidence type="ECO:0000256" key="4">
    <source>
        <dbReference type="ARBA" id="ARBA00022475"/>
    </source>
</evidence>
<reference evidence="25" key="2">
    <citation type="submission" date="2018-05" db="EMBL/GenBank/DDBJ databases">
        <title>OpunRS2 (Oryza punctata Reference Sequence Version 2).</title>
        <authorList>
            <person name="Zhang J."/>
            <person name="Kudrna D."/>
            <person name="Lee S."/>
            <person name="Talag J."/>
            <person name="Welchert J."/>
            <person name="Wing R.A."/>
        </authorList>
    </citation>
    <scope>NUCLEOTIDE SEQUENCE [LARGE SCALE GENOMIC DNA]</scope>
</reference>
<accession>A0A0E0MIB0</accession>
<dbReference type="PANTHER" id="PTHR27008">
    <property type="entry name" value="OS04G0122200 PROTEIN"/>
    <property type="match status" value="1"/>
</dbReference>
<keyword evidence="16 22" id="KW-0472">Membrane</keyword>
<feature type="transmembrane region" description="Helical" evidence="22">
    <location>
        <begin position="402"/>
        <end position="422"/>
    </location>
</feature>
<dbReference type="FunFam" id="3.80.10.10:FF:000317">
    <property type="entry name" value="Inactive leucine-rich repeat receptor-like protein kinase"/>
    <property type="match status" value="1"/>
</dbReference>
<evidence type="ECO:0000256" key="1">
    <source>
        <dbReference type="ARBA" id="ARBA00004162"/>
    </source>
</evidence>
<dbReference type="Pfam" id="PF13855">
    <property type="entry name" value="LRR_8"/>
    <property type="match status" value="2"/>
</dbReference>
<dbReference type="InterPro" id="IPR051809">
    <property type="entry name" value="Plant_receptor-like_S/T_kinase"/>
</dbReference>
<dbReference type="CDD" id="cd14066">
    <property type="entry name" value="STKc_IRAK"/>
    <property type="match status" value="1"/>
</dbReference>
<dbReference type="GO" id="GO:0099402">
    <property type="term" value="P:plant organ development"/>
    <property type="evidence" value="ECO:0007669"/>
    <property type="project" value="UniProtKB-ARBA"/>
</dbReference>
<dbReference type="Gene3D" id="3.30.200.20">
    <property type="entry name" value="Phosphorylase Kinase, domain 1"/>
    <property type="match status" value="2"/>
</dbReference>
<dbReference type="OMA" id="SAESFMM"/>
<dbReference type="EC" id="2.7.11.1" evidence="3"/>
<evidence type="ECO:0000256" key="18">
    <source>
        <dbReference type="ARBA" id="ARBA00023180"/>
    </source>
</evidence>
<dbReference type="InterPro" id="IPR013210">
    <property type="entry name" value="LRR_N_plant-typ"/>
</dbReference>
<keyword evidence="9 22" id="KW-0812">Transmembrane</keyword>
<dbReference type="HOGENOM" id="CLU_231949_0_0_1"/>
<dbReference type="PROSITE" id="PS00108">
    <property type="entry name" value="PROTEIN_KINASE_ST"/>
    <property type="match status" value="2"/>
</dbReference>
<protein>
    <recommendedName>
        <fullName evidence="3">non-specific serine/threonine protein kinase</fullName>
        <ecNumber evidence="3">2.7.11.1</ecNumber>
    </recommendedName>
</protein>
<dbReference type="InterPro" id="IPR011009">
    <property type="entry name" value="Kinase-like_dom_sf"/>
</dbReference>
<dbReference type="Gramene" id="OPUNC11G19680.1">
    <property type="protein sequence ID" value="OPUNC11G19680.1"/>
    <property type="gene ID" value="OPUNC11G19680"/>
</dbReference>
<proteinExistence type="inferred from homology"/>
<dbReference type="Pfam" id="PF08263">
    <property type="entry name" value="LRRNT_2"/>
    <property type="match status" value="2"/>
</dbReference>
<evidence type="ECO:0000256" key="23">
    <source>
        <dbReference type="SAM" id="SignalP"/>
    </source>
</evidence>
<dbReference type="InterPro" id="IPR032675">
    <property type="entry name" value="LRR_dom_sf"/>
</dbReference>
<keyword evidence="26" id="KW-1185">Reference proteome</keyword>
<evidence type="ECO:0000256" key="7">
    <source>
        <dbReference type="ARBA" id="ARBA00022614"/>
    </source>
</evidence>
<feature type="binding site" evidence="21">
    <location>
        <position position="1588"/>
    </location>
    <ligand>
        <name>ATP</name>
        <dbReference type="ChEBI" id="CHEBI:30616"/>
    </ligand>
</feature>
<dbReference type="InterPro" id="IPR001245">
    <property type="entry name" value="Ser-Thr/Tyr_kinase_cat_dom"/>
</dbReference>
<dbReference type="InterPro" id="IPR001611">
    <property type="entry name" value="Leu-rich_rpt"/>
</dbReference>
<evidence type="ECO:0000313" key="25">
    <source>
        <dbReference type="EnsemblPlants" id="OPUNC11G19680.1"/>
    </source>
</evidence>
<evidence type="ECO:0000256" key="22">
    <source>
        <dbReference type="SAM" id="Phobius"/>
    </source>
</evidence>
<keyword evidence="15 22" id="KW-1133">Transmembrane helix</keyword>
<dbReference type="Gene3D" id="1.10.510.10">
    <property type="entry name" value="Transferase(Phosphotransferase) domain 1"/>
    <property type="match status" value="2"/>
</dbReference>
<feature type="transmembrane region" description="Helical" evidence="22">
    <location>
        <begin position="1503"/>
        <end position="1523"/>
    </location>
</feature>
<organism evidence="25">
    <name type="scientific">Oryza punctata</name>
    <name type="common">Red rice</name>
    <dbReference type="NCBI Taxonomy" id="4537"/>
    <lineage>
        <taxon>Eukaryota</taxon>
        <taxon>Viridiplantae</taxon>
        <taxon>Streptophyta</taxon>
        <taxon>Embryophyta</taxon>
        <taxon>Tracheophyta</taxon>
        <taxon>Spermatophyta</taxon>
        <taxon>Magnoliopsida</taxon>
        <taxon>Liliopsida</taxon>
        <taxon>Poales</taxon>
        <taxon>Poaceae</taxon>
        <taxon>BOP clade</taxon>
        <taxon>Oryzoideae</taxon>
        <taxon>Oryzeae</taxon>
        <taxon>Oryzinae</taxon>
        <taxon>Oryza</taxon>
    </lineage>
</organism>
<dbReference type="InterPro" id="IPR008271">
    <property type="entry name" value="Ser/Thr_kinase_AS"/>
</dbReference>
<dbReference type="GO" id="GO:0009653">
    <property type="term" value="P:anatomical structure morphogenesis"/>
    <property type="evidence" value="ECO:0007669"/>
    <property type="project" value="UniProtKB-ARBA"/>
</dbReference>
<evidence type="ECO:0000256" key="3">
    <source>
        <dbReference type="ARBA" id="ARBA00012513"/>
    </source>
</evidence>
<dbReference type="Gene3D" id="3.80.10.10">
    <property type="entry name" value="Ribonuclease Inhibitor"/>
    <property type="match status" value="8"/>
</dbReference>
<keyword evidence="12 21" id="KW-0547">Nucleotide-binding</keyword>
<dbReference type="SMART" id="SM00220">
    <property type="entry name" value="S_TKc"/>
    <property type="match status" value="2"/>
</dbReference>
<feature type="domain" description="Protein kinase" evidence="24">
    <location>
        <begin position="1560"/>
        <end position="1850"/>
    </location>
</feature>
<evidence type="ECO:0000256" key="8">
    <source>
        <dbReference type="ARBA" id="ARBA00022679"/>
    </source>
</evidence>
<keyword evidence="6" id="KW-0597">Phosphoprotein</keyword>
<dbReference type="GO" id="GO:0004674">
    <property type="term" value="F:protein serine/threonine kinase activity"/>
    <property type="evidence" value="ECO:0007669"/>
    <property type="project" value="UniProtKB-KW"/>
</dbReference>
<keyword evidence="13" id="KW-0418">Kinase</keyword>
<evidence type="ECO:0000256" key="21">
    <source>
        <dbReference type="PROSITE-ProRule" id="PRU10141"/>
    </source>
</evidence>
<dbReference type="PROSITE" id="PS51450">
    <property type="entry name" value="LRR"/>
    <property type="match status" value="1"/>
</dbReference>
<dbReference type="FunFam" id="3.80.10.10:FF:000095">
    <property type="entry name" value="LRR receptor-like serine/threonine-protein kinase GSO1"/>
    <property type="match status" value="2"/>
</dbReference>
<dbReference type="FunFam" id="3.30.200.20:FF:000661">
    <property type="entry name" value="Serine-threonine protein kinase plant-type"/>
    <property type="match status" value="2"/>
</dbReference>
<reference evidence="25" key="1">
    <citation type="submission" date="2015-04" db="UniProtKB">
        <authorList>
            <consortium name="EnsemblPlants"/>
        </authorList>
    </citation>
    <scope>IDENTIFICATION</scope>
</reference>
<evidence type="ECO:0000256" key="17">
    <source>
        <dbReference type="ARBA" id="ARBA00023170"/>
    </source>
</evidence>
<feature type="domain" description="Protein kinase" evidence="24">
    <location>
        <begin position="458"/>
        <end position="719"/>
    </location>
</feature>
<dbReference type="GO" id="GO:0005524">
    <property type="term" value="F:ATP binding"/>
    <property type="evidence" value="ECO:0007669"/>
    <property type="project" value="UniProtKB-UniRule"/>
</dbReference>
<dbReference type="Proteomes" id="UP000026962">
    <property type="component" value="Chromosome 11"/>
</dbReference>
<keyword evidence="14 21" id="KW-0067">ATP-binding</keyword>
<keyword evidence="11" id="KW-0677">Repeat</keyword>
<dbReference type="Pfam" id="PF00560">
    <property type="entry name" value="LRR_1"/>
    <property type="match status" value="8"/>
</dbReference>
<keyword evidence="4" id="KW-1003">Cell membrane</keyword>
<comment type="subcellular location">
    <subcellularLocation>
        <location evidence="1">Cell membrane</location>
        <topology evidence="1">Single-pass membrane protein</topology>
    </subcellularLocation>
</comment>
<name>A0A0E0MIB0_ORYPU</name>
<keyword evidence="5" id="KW-0723">Serine/threonine-protein kinase</keyword>
<keyword evidence="18" id="KW-0325">Glycoprotein</keyword>
<dbReference type="Pfam" id="PF07714">
    <property type="entry name" value="PK_Tyr_Ser-Thr"/>
    <property type="match status" value="2"/>
</dbReference>
<dbReference type="PANTHER" id="PTHR27008:SF497">
    <property type="entry name" value="OS11G0695000 PROTEIN"/>
    <property type="match status" value="1"/>
</dbReference>
<keyword evidence="17" id="KW-0675">Receptor</keyword>
<evidence type="ECO:0000256" key="14">
    <source>
        <dbReference type="ARBA" id="ARBA00022840"/>
    </source>
</evidence>
<feature type="signal peptide" evidence="23">
    <location>
        <begin position="1"/>
        <end position="25"/>
    </location>
</feature>
<dbReference type="GO" id="GO:0005886">
    <property type="term" value="C:plasma membrane"/>
    <property type="evidence" value="ECO:0007669"/>
    <property type="project" value="UniProtKB-SubCell"/>
</dbReference>
<dbReference type="SMART" id="SM00369">
    <property type="entry name" value="LRR_TYP"/>
    <property type="match status" value="14"/>
</dbReference>
<dbReference type="PROSITE" id="PS00107">
    <property type="entry name" value="PROTEIN_KINASE_ATP"/>
    <property type="match status" value="2"/>
</dbReference>
<dbReference type="FunFam" id="3.80.10.10:FF:000400">
    <property type="entry name" value="Nuclear pore complex protein NUP107"/>
    <property type="match status" value="1"/>
</dbReference>
<keyword evidence="7" id="KW-0433">Leucine-rich repeat</keyword>
<evidence type="ECO:0000256" key="12">
    <source>
        <dbReference type="ARBA" id="ARBA00022741"/>
    </source>
</evidence>
<dbReference type="PROSITE" id="PS50011">
    <property type="entry name" value="PROTEIN_KINASE_DOM"/>
    <property type="match status" value="2"/>
</dbReference>
<comment type="catalytic activity">
    <reaction evidence="20">
        <text>L-seryl-[protein] + ATP = O-phospho-L-seryl-[protein] + ADP + H(+)</text>
        <dbReference type="Rhea" id="RHEA:17989"/>
        <dbReference type="Rhea" id="RHEA-COMP:9863"/>
        <dbReference type="Rhea" id="RHEA-COMP:11604"/>
        <dbReference type="ChEBI" id="CHEBI:15378"/>
        <dbReference type="ChEBI" id="CHEBI:29999"/>
        <dbReference type="ChEBI" id="CHEBI:30616"/>
        <dbReference type="ChEBI" id="CHEBI:83421"/>
        <dbReference type="ChEBI" id="CHEBI:456216"/>
        <dbReference type="EC" id="2.7.11.1"/>
    </reaction>
</comment>
<evidence type="ECO:0000256" key="6">
    <source>
        <dbReference type="ARBA" id="ARBA00022553"/>
    </source>
</evidence>
<evidence type="ECO:0000256" key="11">
    <source>
        <dbReference type="ARBA" id="ARBA00022737"/>
    </source>
</evidence>
<comment type="similarity">
    <text evidence="2">Belongs to the protein kinase superfamily. Ser/Thr protein kinase family.</text>
</comment>
<dbReference type="InterPro" id="IPR017441">
    <property type="entry name" value="Protein_kinase_ATP_BS"/>
</dbReference>
<evidence type="ECO:0000256" key="5">
    <source>
        <dbReference type="ARBA" id="ARBA00022527"/>
    </source>
</evidence>
<dbReference type="InterPro" id="IPR000719">
    <property type="entry name" value="Prot_kinase_dom"/>
</dbReference>
<feature type="binding site" evidence="21">
    <location>
        <position position="486"/>
    </location>
    <ligand>
        <name>ATP</name>
        <dbReference type="ChEBI" id="CHEBI:30616"/>
    </ligand>
</feature>
<evidence type="ECO:0000256" key="10">
    <source>
        <dbReference type="ARBA" id="ARBA00022729"/>
    </source>
</evidence>
<dbReference type="FunFam" id="1.10.510.10:FF:000358">
    <property type="entry name" value="Putative leucine-rich repeat receptor-like serine/threonine-protein kinase"/>
    <property type="match status" value="2"/>
</dbReference>
<dbReference type="SMART" id="SM00365">
    <property type="entry name" value="LRR_SD22"/>
    <property type="match status" value="6"/>
</dbReference>
<keyword evidence="10 23" id="KW-0732">Signal</keyword>
<evidence type="ECO:0000256" key="20">
    <source>
        <dbReference type="ARBA" id="ARBA00048679"/>
    </source>
</evidence>
<dbReference type="InterPro" id="IPR003591">
    <property type="entry name" value="Leu-rich_rpt_typical-subtyp"/>
</dbReference>
<evidence type="ECO:0000256" key="15">
    <source>
        <dbReference type="ARBA" id="ARBA00022989"/>
    </source>
</evidence>
<evidence type="ECO:0000256" key="2">
    <source>
        <dbReference type="ARBA" id="ARBA00008684"/>
    </source>
</evidence>
<evidence type="ECO:0000256" key="16">
    <source>
        <dbReference type="ARBA" id="ARBA00023136"/>
    </source>
</evidence>
<dbReference type="SUPFAM" id="SSF52047">
    <property type="entry name" value="RNI-like"/>
    <property type="match status" value="1"/>
</dbReference>
<keyword evidence="8" id="KW-0808">Transferase</keyword>
<dbReference type="SUPFAM" id="SSF52058">
    <property type="entry name" value="L domain-like"/>
    <property type="match status" value="2"/>
</dbReference>
<dbReference type="SUPFAM" id="SSF56112">
    <property type="entry name" value="Protein kinase-like (PK-like)"/>
    <property type="match status" value="2"/>
</dbReference>
<evidence type="ECO:0000256" key="19">
    <source>
        <dbReference type="ARBA" id="ARBA00047899"/>
    </source>
</evidence>
<feature type="chain" id="PRO_5002367639" description="non-specific serine/threonine protein kinase" evidence="23">
    <location>
        <begin position="26"/>
        <end position="1861"/>
    </location>
</feature>
<evidence type="ECO:0000256" key="9">
    <source>
        <dbReference type="ARBA" id="ARBA00022692"/>
    </source>
</evidence>
<sequence length="1861" mass="202790">MGLVPPWITLLVLLVIMSSTSITVAEHHRRSNDDTTDLAALLAFKAQVSDPHGVLRDGWREDNASFCRWVGVSCSRRRQRVTALVLPDTLLQGSITPHLGSIPSTVGNLTRLQSLTLDVNHLSGKIPSEFQKLQNLVNFNLHGNYLSGSIPELIFNGSSSVLTSIDLSYNILSGPIPSVIGSMPMLQATQNNNNLTGNIPATISNLTNLNVIILVNNQISGTIPDSIVLMENLQVLDLGINSLFGPIPAQIGTLKGMVALSLGGNKISSTIPNGVGNLSTLQYLFMSYNRLSSVVPATLVNLTNLLQLDLSNNNLTGSLPSDLSPLKAIGLMDISANNLVGSLPTSLGQLQLLSQIPSEGVFSNITLQSLMGNARLCGAPSLGFPSCLEKSHTTRTKHLLKIVLPAAIAAFAAIVVFLYLMIGKKMKNPDVTTSFDIADAISHRLVSYQEIVRATENFNEDNLLGVGSFGKVFKGRLDDGLVVAIKILNMQVERAIRSFNAECHVLRMARHRNLIKILNTCSNLDFRALLLQFMPNGNLESYLHSESRPCVGSFLKRMEIMLDVSMAMEYLHHEHYEVVLHCDLKPSNVLFDEEMTAHVADFGIAKMLLGDDNSAVSASMPGTVGYMAPEYAFMGKASRKSDVFSFGIMLLEVFTGKRPTDPMFIGGLTLRLWVSQSFPENLIDVADEHLLQDEETRLCFDHQNTSLGSSSTSRSNSFLRSIFELGLLCSSESPEQRMAMNDVVVKLKDIKKDYSASLLAMQRPRHSSKQDFTLLSLPIWAVAAMALAHLSPVTLTAAAVVFIATVTGVGSSSSNGTDLAALLAFKAQLADPLGVLRDGWPANVSFCRWVGVSCGRRRQRVTSLALPETPLHGPLAPHLGNLSFLAVLNLTGAGITGPIPPDLGRLRRLRYLNLGRNSLSLSIPSAIGNLTSIRFLDLSINSLSGEIPPQLFNTTPELNHVNFANNTLSGSIPPAIASLPKLDFLNMQINHLSGEIPPAIFNMSGLRMLYMANNNLTGPIPDSNISFNIPMLQVISLSLNNFTGPIPIGLASSKQARVISLSQNFFTGPIPTWLAELPLLTGILFGGNELVGTIPAVLGNLTMLSRLDLSFCKLHGEIPVQLGKLTNLTILQLSYNRLSGFFPAFLGNLTELSVVALDFNQLTGSVPATFGSKMISLEHFDVGENHLEGDLGFFAALSNCRELQLLSLHTNSFNGRLPDYVGNLSRNLVVFDVDSNRLTGGIPSTISNLSSLSSLILLNNQLSQEIPESVMIMDTLERIDIARNNFVGPIPAKIGFLRRIVQLYLYNNEFSGSIPEGIGNLTNLEYISLSQNNLSSGLPAGLFHLDELVHLNLSHNSLIGALPADLGHMKQIDKIDLSDNSLVGSIPDSFRQLTMLTYLNLSHNSFEGSVPYTLRNSISLAALDLSSNHLSGTIPKYLANLTYLTILNLSFNELHGPVPDEGVFRNITMQSLIGNDGLCGAPRLGLSPCPGNSRQTNRHLLKFILSGVALVLGVIAICICLLIRKKVKKQGEGTAPVDGDDLISHRLVSYHEIVRATENFNEGNMLGGGSFGKVFKGRLDDGMVVAIKVLNMQVEQAVRSFDVECQVLRMVRHRNLIRILNICSNIEFRALLLQYMPNGSLETYLHKEDHPPLGFLKRLDIMLDVSMAMEHLHYHHSEVILHCDLKPSNVLFDEEMTAHVADFGIAKLLLGDDNSVVSASMPGTIGYMAPEYAFMGKASRKSDVFSFGIMMLEVFTGKRPTDPMFVGDMSLRKWVSEAFPARLTDVADDILLQGETLIQQGVLENSATSLPCSTTEDPLVVVFEVGLMCCSSSPAERMEINDVVAKLKSIRKDYSRCKKVM</sequence>
<dbReference type="eggNOG" id="ENOG502QPYS">
    <property type="taxonomic scope" value="Eukaryota"/>
</dbReference>